<dbReference type="PROSITE" id="PS50867">
    <property type="entry name" value="PRE_SET"/>
    <property type="match status" value="1"/>
</dbReference>
<dbReference type="InterPro" id="IPR043017">
    <property type="entry name" value="WIYLD_dom_sf"/>
</dbReference>
<keyword evidence="2" id="KW-0158">Chromosome</keyword>
<feature type="compositionally biased region" description="Polar residues" evidence="3">
    <location>
        <begin position="87"/>
        <end position="101"/>
    </location>
</feature>
<reference evidence="6 7" key="1">
    <citation type="journal article" date="2023" name="Hortic Res">
        <title>The complete reference genome for grapevine (Vitis vinifera L.) genetics and breeding.</title>
        <authorList>
            <person name="Shi X."/>
            <person name="Cao S."/>
            <person name="Wang X."/>
            <person name="Huang S."/>
            <person name="Wang Y."/>
            <person name="Liu Z."/>
            <person name="Liu W."/>
            <person name="Leng X."/>
            <person name="Peng Y."/>
            <person name="Wang N."/>
            <person name="Wang Y."/>
            <person name="Ma Z."/>
            <person name="Xu X."/>
            <person name="Zhang F."/>
            <person name="Xue H."/>
            <person name="Zhong H."/>
            <person name="Wang Y."/>
            <person name="Zhang K."/>
            <person name="Velt A."/>
            <person name="Avia K."/>
            <person name="Holtgrawe D."/>
            <person name="Grimplet J."/>
            <person name="Matus J.T."/>
            <person name="Ware D."/>
            <person name="Wu X."/>
            <person name="Wang H."/>
            <person name="Liu C."/>
            <person name="Fang Y."/>
            <person name="Rustenholz C."/>
            <person name="Cheng Z."/>
            <person name="Xiao H."/>
            <person name="Zhou Y."/>
        </authorList>
    </citation>
    <scope>NUCLEOTIDE SEQUENCE [LARGE SCALE GENOMIC DNA]</scope>
    <source>
        <strain evidence="7">cv. Pinot noir / PN40024</strain>
        <tissue evidence="6">Leaf</tissue>
    </source>
</reference>
<feature type="region of interest" description="Disordered" evidence="3">
    <location>
        <begin position="65"/>
        <end position="141"/>
    </location>
</feature>
<dbReference type="InterPro" id="IPR001214">
    <property type="entry name" value="SET_dom"/>
</dbReference>
<evidence type="ECO:0000313" key="6">
    <source>
        <dbReference type="EMBL" id="WKA03435.1"/>
    </source>
</evidence>
<name>A0ABY9DA44_VITVI</name>
<dbReference type="SMART" id="SM00317">
    <property type="entry name" value="SET"/>
    <property type="match status" value="1"/>
</dbReference>
<evidence type="ECO:0000256" key="3">
    <source>
        <dbReference type="SAM" id="MobiDB-lite"/>
    </source>
</evidence>
<proteinExistence type="predicted"/>
<accession>A0ABY9DA44</accession>
<dbReference type="SMART" id="SM00468">
    <property type="entry name" value="PreSET"/>
    <property type="match status" value="1"/>
</dbReference>
<protein>
    <recommendedName>
        <fullName evidence="8">Histone-lysine N-methyltransferase SUVR4</fullName>
    </recommendedName>
</protein>
<evidence type="ECO:0000313" key="7">
    <source>
        <dbReference type="Proteomes" id="UP001227230"/>
    </source>
</evidence>
<feature type="domain" description="Pre-SET" evidence="5">
    <location>
        <begin position="281"/>
        <end position="380"/>
    </location>
</feature>
<dbReference type="InterPro" id="IPR018848">
    <property type="entry name" value="WIYLD_domain"/>
</dbReference>
<dbReference type="InterPro" id="IPR025776">
    <property type="entry name" value="SUVR4/1/2"/>
</dbReference>
<dbReference type="PROSITE" id="PS50280">
    <property type="entry name" value="SET"/>
    <property type="match status" value="1"/>
</dbReference>
<evidence type="ECO:0000256" key="1">
    <source>
        <dbReference type="ARBA" id="ARBA00004286"/>
    </source>
</evidence>
<dbReference type="CDD" id="cd10538">
    <property type="entry name" value="SET_SETDB-like"/>
    <property type="match status" value="1"/>
</dbReference>
<dbReference type="InterPro" id="IPR007728">
    <property type="entry name" value="Pre-SET_dom"/>
</dbReference>
<evidence type="ECO:0000259" key="5">
    <source>
        <dbReference type="PROSITE" id="PS50867"/>
    </source>
</evidence>
<sequence>MASNPKICEAFNAMQVLGIPERAVKPALKKLLDLYDGNWELIEAENYRALADAIFEYEEAKGLEDNEGAVSCDESEPPLKRSHRGQQENQVSSRMERSSTMWLPEKGEIAPKNFRQERMDSSRSSLKDRRRVTSSDSCREQFDDKKKCTTSSEIAAKDVKSTSERASSTVHFKQPMGGSNGALIIGTSKKGLNKMELRSSSDSFGLDVDSSQALTFCKRRSIHDINDITKGAENVKISLVDEIGSEGLPNFFYLPENTIYQNAYLHFSLARISDEDCCSSCSDNCLSSLVPCACARETAGEFAYTPRGLLKRNFLDTYISMSKEPQKHHYFYCEDCPLERSKNQYLPDPCKGHLVRKFIKECWRKCGCSMYCGNRIVQRGITFKLQVFMTHEGKGWGLRTLEALPKGAFVCEYVGEILTNMELYERNKQSNGNDRHTYPVLLDADWGSEGVLKDEEALCLDATFYGNVARFINHRCFDANLLEIPVEIESPDHHYYHLAFFTKRKVDALEELTWDYAIDFADENHPIKAFQCCCGSEFCRDMNGKGIKASDS</sequence>
<dbReference type="EMBL" id="CP126661">
    <property type="protein sequence ID" value="WKA03435.1"/>
    <property type="molecule type" value="Genomic_DNA"/>
</dbReference>
<keyword evidence="7" id="KW-1185">Reference proteome</keyword>
<gene>
    <name evidence="6" type="ORF">VitviT2T_021542</name>
</gene>
<evidence type="ECO:0000256" key="2">
    <source>
        <dbReference type="ARBA" id="ARBA00022454"/>
    </source>
</evidence>
<comment type="subcellular location">
    <subcellularLocation>
        <location evidence="1">Chromosome</location>
    </subcellularLocation>
</comment>
<dbReference type="PROSITE" id="PS51580">
    <property type="entry name" value="SAM_MT43_3"/>
    <property type="match status" value="1"/>
</dbReference>
<dbReference type="Proteomes" id="UP001227230">
    <property type="component" value="Chromosome 14"/>
</dbReference>
<dbReference type="Pfam" id="PF10440">
    <property type="entry name" value="WIYLD"/>
    <property type="match status" value="1"/>
</dbReference>
<dbReference type="PANTHER" id="PTHR46450">
    <property type="entry name" value="INACTIVE HISTONE-LYSINE N-METHYLTRANSFERASE SUVR1-RELATED"/>
    <property type="match status" value="1"/>
</dbReference>
<feature type="domain" description="SET" evidence="4">
    <location>
        <begin position="383"/>
        <end position="517"/>
    </location>
</feature>
<evidence type="ECO:0000259" key="4">
    <source>
        <dbReference type="PROSITE" id="PS50280"/>
    </source>
</evidence>
<dbReference type="Pfam" id="PF05033">
    <property type="entry name" value="Pre-SET"/>
    <property type="match status" value="1"/>
</dbReference>
<dbReference type="InterPro" id="IPR046341">
    <property type="entry name" value="SET_dom_sf"/>
</dbReference>
<organism evidence="6 7">
    <name type="scientific">Vitis vinifera</name>
    <name type="common">Grape</name>
    <dbReference type="NCBI Taxonomy" id="29760"/>
    <lineage>
        <taxon>Eukaryota</taxon>
        <taxon>Viridiplantae</taxon>
        <taxon>Streptophyta</taxon>
        <taxon>Embryophyta</taxon>
        <taxon>Tracheophyta</taxon>
        <taxon>Spermatophyta</taxon>
        <taxon>Magnoliopsida</taxon>
        <taxon>eudicotyledons</taxon>
        <taxon>Gunneridae</taxon>
        <taxon>Pentapetalae</taxon>
        <taxon>rosids</taxon>
        <taxon>Vitales</taxon>
        <taxon>Vitaceae</taxon>
        <taxon>Viteae</taxon>
        <taxon>Vitis</taxon>
    </lineage>
</organism>
<dbReference type="Gene3D" id="1.10.8.850">
    <property type="entry name" value="Histone-lysine N methyltransferase , C-terminal domain-like"/>
    <property type="match status" value="1"/>
</dbReference>
<dbReference type="PANTHER" id="PTHR46450:SF24">
    <property type="entry name" value="HISTONE-LYSINE N-METHYLTRANSFERASE SUVR4"/>
    <property type="match status" value="1"/>
</dbReference>
<dbReference type="SUPFAM" id="SSF82199">
    <property type="entry name" value="SET domain"/>
    <property type="match status" value="1"/>
</dbReference>
<evidence type="ECO:0008006" key="8">
    <source>
        <dbReference type="Google" id="ProtNLM"/>
    </source>
</evidence>
<dbReference type="Pfam" id="PF00856">
    <property type="entry name" value="SET"/>
    <property type="match status" value="1"/>
</dbReference>
<feature type="compositionally biased region" description="Basic and acidic residues" evidence="3">
    <location>
        <begin position="105"/>
        <end position="141"/>
    </location>
</feature>
<dbReference type="Gene3D" id="2.170.270.10">
    <property type="entry name" value="SET domain"/>
    <property type="match status" value="1"/>
</dbReference>